<reference evidence="1" key="1">
    <citation type="submission" date="2019-04" db="EMBL/GenBank/DDBJ databases">
        <authorList>
            <consortium name="Science for Life Laboratories"/>
        </authorList>
    </citation>
    <scope>NUCLEOTIDE SEQUENCE</scope>
    <source>
        <strain evidence="1">MBLW1</strain>
    </source>
</reference>
<proteinExistence type="predicted"/>
<dbReference type="EMBL" id="LR593887">
    <property type="protein sequence ID" value="VTS07654.1"/>
    <property type="molecule type" value="Genomic_DNA"/>
</dbReference>
<sequence length="93" mass="10459">MIHECDRQRFEQALESANPAVALDELATALQTAGMGQLAMYRLFAHFQQQIPADDPRYDAILDQMDLIWGGGWAKGRARFETELTSADLAEEM</sequence>
<accession>A0A6C2YVZ3</accession>
<keyword evidence="2" id="KW-1185">Reference proteome</keyword>
<dbReference type="EMBL" id="LR586016">
    <property type="protein sequence ID" value="VIP05149.1"/>
    <property type="molecule type" value="Genomic_DNA"/>
</dbReference>
<gene>
    <name evidence="1" type="ORF">GMBLW1_40440</name>
</gene>
<dbReference type="AlphaFoldDB" id="A0A6C2YVZ3"/>
<dbReference type="KEGG" id="tim:GMBLW1_40440"/>
<evidence type="ECO:0000313" key="2">
    <source>
        <dbReference type="Proteomes" id="UP000464378"/>
    </source>
</evidence>
<name>A0A6C2YVZ3_9BACT</name>
<protein>
    <submittedName>
        <fullName evidence="1">Uncharacterized protein</fullName>
    </submittedName>
</protein>
<dbReference type="Proteomes" id="UP000464378">
    <property type="component" value="Chromosome"/>
</dbReference>
<dbReference type="RefSeq" id="WP_162660173.1">
    <property type="nucleotide sequence ID" value="NZ_LR593887.1"/>
</dbReference>
<dbReference type="InParanoid" id="A0A6C2YVZ3"/>
<organism evidence="1">
    <name type="scientific">Tuwongella immobilis</name>
    <dbReference type="NCBI Taxonomy" id="692036"/>
    <lineage>
        <taxon>Bacteria</taxon>
        <taxon>Pseudomonadati</taxon>
        <taxon>Planctomycetota</taxon>
        <taxon>Planctomycetia</taxon>
        <taxon>Gemmatales</taxon>
        <taxon>Gemmataceae</taxon>
        <taxon>Tuwongella</taxon>
    </lineage>
</organism>
<evidence type="ECO:0000313" key="1">
    <source>
        <dbReference type="EMBL" id="VIP05149.1"/>
    </source>
</evidence>